<dbReference type="PANTHER" id="PTHR39767:SF2">
    <property type="entry name" value="CHROMOSOME UNDETERMINED SCAFFOLD_1, WHOLE GENOME SHOTGUN SEQUENCE"/>
    <property type="match status" value="1"/>
</dbReference>
<dbReference type="OrthoDB" id="285782at2759"/>
<comment type="caution">
    <text evidence="2">The sequence shown here is derived from an EMBL/GenBank/DDBJ whole genome shotgun (WGS) entry which is preliminary data.</text>
</comment>
<feature type="signal peptide" evidence="1">
    <location>
        <begin position="1"/>
        <end position="15"/>
    </location>
</feature>
<evidence type="ECO:0000256" key="1">
    <source>
        <dbReference type="SAM" id="SignalP"/>
    </source>
</evidence>
<gene>
    <name evidence="2" type="ORF">PSON_ATCC_30995.1.T0280041</name>
</gene>
<keyword evidence="3" id="KW-1185">Reference proteome</keyword>
<evidence type="ECO:0000313" key="2">
    <source>
        <dbReference type="EMBL" id="CAD8071401.1"/>
    </source>
</evidence>
<protein>
    <recommendedName>
        <fullName evidence="4">TNFR-Cys domain-containing protein</fullName>
    </recommendedName>
</protein>
<dbReference type="InterPro" id="IPR006212">
    <property type="entry name" value="Furin_repeat"/>
</dbReference>
<proteinExistence type="predicted"/>
<reference evidence="2" key="1">
    <citation type="submission" date="2021-01" db="EMBL/GenBank/DDBJ databases">
        <authorList>
            <consortium name="Genoscope - CEA"/>
            <person name="William W."/>
        </authorList>
    </citation>
    <scope>NUCLEOTIDE SEQUENCE</scope>
</reference>
<evidence type="ECO:0000313" key="3">
    <source>
        <dbReference type="Proteomes" id="UP000692954"/>
    </source>
</evidence>
<sequence>MQMIFVFFLIEWINCWNVITQKRIVESMGNDNLILDDNYLILAKESFQITYKGIIGYRRLHMIFDAQGNFSQMEILIKVNGIRRSLLVLEEDFKEFHIEFEHQASDIKIQFILSEQFQLSIRNFNLFVDECPKNCKYCLSGYCDLEILDQCEKLRFNQQCVDECPKGYIAEFRECIKTSLNQLGLNEKNQKIEFGLKKKFGEMQELHFEFEYHFSGWLEIVFNCYGNQQNHYNSILKISKENTQPETVHPFLSIYYNTQSYKQCQSNYELDCVQVTGLFKMDFEEQNNIKIYSFSKSIENYGFWSINEIKFYDKQQKFYECLIDECEKCSFNHLCNQCKINTYLYENKCIKECPYFTVQIDGKCIKIEEQQKDITFLIKLYSPFQDLQTILGQKTFEMKEEINFRYENGTTLIGGGLKDNWRRTTFTKQLNLGKHYSIRLMFNISFENSTSDSDCFTYTIDGKTFYVRKNVSYIDHTLYHNKNILNMNLGCKFSSNGRCVISNYYFMTMKCSSLCLQCVGSLASDCKAYQKNIEKFDYLKLQCLEGYYLDDSGCQKCSIGCQICESYNKCLKCKENSDGQFYCQPYI</sequence>
<dbReference type="EMBL" id="CAJJDN010000028">
    <property type="protein sequence ID" value="CAD8071401.1"/>
    <property type="molecule type" value="Genomic_DNA"/>
</dbReference>
<keyword evidence="1" id="KW-0732">Signal</keyword>
<name>A0A8S1M0L7_9CILI</name>
<dbReference type="PANTHER" id="PTHR39767">
    <property type="entry name" value="CALCIUM/CALMODULIN-BINDING MEMBRANE PROTEIN PCM4-RELATED"/>
    <property type="match status" value="1"/>
</dbReference>
<dbReference type="SMART" id="SM00261">
    <property type="entry name" value="FU"/>
    <property type="match status" value="3"/>
</dbReference>
<evidence type="ECO:0008006" key="4">
    <source>
        <dbReference type="Google" id="ProtNLM"/>
    </source>
</evidence>
<accession>A0A8S1M0L7</accession>
<dbReference type="AlphaFoldDB" id="A0A8S1M0L7"/>
<feature type="chain" id="PRO_5035873297" description="TNFR-Cys domain-containing protein" evidence="1">
    <location>
        <begin position="16"/>
        <end position="587"/>
    </location>
</feature>
<organism evidence="2 3">
    <name type="scientific">Paramecium sonneborni</name>
    <dbReference type="NCBI Taxonomy" id="65129"/>
    <lineage>
        <taxon>Eukaryota</taxon>
        <taxon>Sar</taxon>
        <taxon>Alveolata</taxon>
        <taxon>Ciliophora</taxon>
        <taxon>Intramacronucleata</taxon>
        <taxon>Oligohymenophorea</taxon>
        <taxon>Peniculida</taxon>
        <taxon>Parameciidae</taxon>
        <taxon>Paramecium</taxon>
    </lineage>
</organism>
<dbReference type="Proteomes" id="UP000692954">
    <property type="component" value="Unassembled WGS sequence"/>
</dbReference>